<gene>
    <name evidence="12" type="ORF">TCIL3000_0_50120</name>
</gene>
<dbReference type="VEuPathDB" id="TriTrypDB:TcIL3000_0_50120"/>
<keyword evidence="6" id="KW-0472">Membrane</keyword>
<accession>F9WAX1</accession>
<evidence type="ECO:0000256" key="4">
    <source>
        <dbReference type="ARBA" id="ARBA00022622"/>
    </source>
</evidence>
<protein>
    <submittedName>
        <fullName evidence="12">Variant surface glycoprotein</fullName>
    </submittedName>
</protein>
<evidence type="ECO:0000256" key="1">
    <source>
        <dbReference type="ARBA" id="ARBA00002523"/>
    </source>
</evidence>
<evidence type="ECO:0000313" key="13">
    <source>
        <dbReference type="Proteomes" id="UP000000702"/>
    </source>
</evidence>
<comment type="function">
    <text evidence="1">VSG forms a coat on the surface of the parasite. The trypanosome evades the immune response of the host by expressing a series of antigenically distinct VSGs from an estimated 1000 VSG genes.</text>
</comment>
<keyword evidence="8" id="KW-0449">Lipoprotein</keyword>
<dbReference type="GO" id="GO:0098552">
    <property type="term" value="C:side of membrane"/>
    <property type="evidence" value="ECO:0007669"/>
    <property type="project" value="UniProtKB-KW"/>
</dbReference>
<keyword evidence="5 10" id="KW-0732">Signal</keyword>
<name>F9WAX1_TRYCI</name>
<feature type="compositionally biased region" description="Polar residues" evidence="9">
    <location>
        <begin position="304"/>
        <end position="316"/>
    </location>
</feature>
<evidence type="ECO:0000256" key="6">
    <source>
        <dbReference type="ARBA" id="ARBA00023136"/>
    </source>
</evidence>
<comment type="caution">
    <text evidence="12">The sequence shown here is derived from an EMBL/GenBank/DDBJ whole genome shotgun (WGS) entry which is preliminary data.</text>
</comment>
<comment type="subcellular location">
    <subcellularLocation>
        <location evidence="2">Cell membrane</location>
        <topology evidence="2">Lipid-anchor</topology>
        <topology evidence="2">GPI-anchor</topology>
    </subcellularLocation>
</comment>
<evidence type="ECO:0000256" key="5">
    <source>
        <dbReference type="ARBA" id="ARBA00022729"/>
    </source>
</evidence>
<feature type="signal peptide" evidence="10">
    <location>
        <begin position="1"/>
        <end position="25"/>
    </location>
</feature>
<sequence length="349" mass="39544">MTRMMMMKFWMIIIVSMWVSANVEGTDHNHDAHGVLCALLRVAVKKWEEVKDRQHDDTLKKALKQTIFGNESEKDMEEFRSQLPDAYHDNRKTKEDRTLWCGQPFDDDHQQSNANQPRWPGHSAPHDFVCLCTVGHGGSPLNKSEGSNQDTLCSKNRESLGGSGGKGWGDIGHNAEPQLRATWENVISKCLQGSEKKGEELKENLEKFMKQLKPTTSTLNPSRRQLGEGTPDDTHACTGSNATGVCVMYYPNLPPIPWYIQLRNALPEEEKFQEEKKKREEDERRKQKEEAAKKDTNKNEALKSATTATNQTEQNKTATLHETMHKLNITGSSSISMPSSWLLRAILLI</sequence>
<reference evidence="13" key="1">
    <citation type="submission" date="2011-07" db="EMBL/GenBank/DDBJ databases">
        <title>Divergent evolution of antigenic variation in African trypanosomes.</title>
        <authorList>
            <person name="Jackson A.P."/>
            <person name="Berry A."/>
            <person name="Allison H.C."/>
            <person name="Burton P."/>
            <person name="Anderson J."/>
            <person name="Aslett M."/>
            <person name="Brown R."/>
            <person name="Corton N."/>
            <person name="Harris D."/>
            <person name="Hauser H."/>
            <person name="Gamble J."/>
            <person name="Gilderthorp R."/>
            <person name="McQuillan J."/>
            <person name="Quail M.A."/>
            <person name="Sanders M."/>
            <person name="Van Tonder A."/>
            <person name="Ginger M.L."/>
            <person name="Donelson J.E."/>
            <person name="Field M.C."/>
            <person name="Barry J.D."/>
            <person name="Berriman M."/>
            <person name="Hertz-Fowler C."/>
        </authorList>
    </citation>
    <scope>NUCLEOTIDE SEQUENCE [LARGE SCALE GENOMIC DNA]</scope>
    <source>
        <strain evidence="13">IL3000</strain>
    </source>
</reference>
<evidence type="ECO:0000256" key="10">
    <source>
        <dbReference type="SAM" id="SignalP"/>
    </source>
</evidence>
<evidence type="ECO:0000259" key="11">
    <source>
        <dbReference type="Pfam" id="PF13206"/>
    </source>
</evidence>
<feature type="compositionally biased region" description="Basic and acidic residues" evidence="9">
    <location>
        <begin position="271"/>
        <end position="301"/>
    </location>
</feature>
<dbReference type="InterPro" id="IPR025932">
    <property type="entry name" value="Trypano_VSG_B_N_dom"/>
</dbReference>
<dbReference type="EMBL" id="CAEQ01001492">
    <property type="protein sequence ID" value="CCD14395.1"/>
    <property type="molecule type" value="Genomic_DNA"/>
</dbReference>
<feature type="chain" id="PRO_5003394646" evidence="10">
    <location>
        <begin position="26"/>
        <end position="349"/>
    </location>
</feature>
<proteinExistence type="predicted"/>
<evidence type="ECO:0000256" key="8">
    <source>
        <dbReference type="ARBA" id="ARBA00023288"/>
    </source>
</evidence>
<keyword evidence="7" id="KW-0325">Glycoprotein</keyword>
<keyword evidence="3" id="KW-1003">Cell membrane</keyword>
<dbReference type="Proteomes" id="UP000000702">
    <property type="component" value="Unassembled WGS sequence"/>
</dbReference>
<organism evidence="12 13">
    <name type="scientific">Trypanosoma congolense (strain IL3000)</name>
    <dbReference type="NCBI Taxonomy" id="1068625"/>
    <lineage>
        <taxon>Eukaryota</taxon>
        <taxon>Discoba</taxon>
        <taxon>Euglenozoa</taxon>
        <taxon>Kinetoplastea</taxon>
        <taxon>Metakinetoplastina</taxon>
        <taxon>Trypanosomatida</taxon>
        <taxon>Trypanosomatidae</taxon>
        <taxon>Trypanosoma</taxon>
        <taxon>Nannomonas</taxon>
    </lineage>
</organism>
<feature type="domain" description="Trypanosome variant surface glycoprotein B-type N-terminal" evidence="11">
    <location>
        <begin position="47"/>
        <end position="278"/>
    </location>
</feature>
<reference evidence="12 13" key="2">
    <citation type="journal article" date="2012" name="Proc. Natl. Acad. Sci. U.S.A.">
        <title>Antigenic diversity is generated by distinct evolutionary mechanisms in African trypanosome species.</title>
        <authorList>
            <person name="Jackson A.P."/>
            <person name="Berry A."/>
            <person name="Aslett M."/>
            <person name="Allison H.C."/>
            <person name="Burton P."/>
            <person name="Vavrova-Anderson J."/>
            <person name="Brown R."/>
            <person name="Browne H."/>
            <person name="Corton N."/>
            <person name="Hauser H."/>
            <person name="Gamble J."/>
            <person name="Gilderthorp R."/>
            <person name="Marcello L."/>
            <person name="McQuillan J."/>
            <person name="Otto T.D."/>
            <person name="Quail M.A."/>
            <person name="Sanders M.J."/>
            <person name="van Tonder A."/>
            <person name="Ginger M.L."/>
            <person name="Field M.C."/>
            <person name="Barry J.D."/>
            <person name="Hertz-Fowler C."/>
            <person name="Berriman M."/>
        </authorList>
    </citation>
    <scope>NUCLEOTIDE SEQUENCE [LARGE SCALE GENOMIC DNA]</scope>
    <source>
        <strain evidence="12 13">IL3000</strain>
    </source>
</reference>
<dbReference type="GO" id="GO:0005886">
    <property type="term" value="C:plasma membrane"/>
    <property type="evidence" value="ECO:0007669"/>
    <property type="project" value="UniProtKB-SubCell"/>
</dbReference>
<keyword evidence="13" id="KW-1185">Reference proteome</keyword>
<evidence type="ECO:0000256" key="2">
    <source>
        <dbReference type="ARBA" id="ARBA00004609"/>
    </source>
</evidence>
<dbReference type="AlphaFoldDB" id="F9WAX1"/>
<evidence type="ECO:0000256" key="7">
    <source>
        <dbReference type="ARBA" id="ARBA00023180"/>
    </source>
</evidence>
<evidence type="ECO:0000313" key="12">
    <source>
        <dbReference type="EMBL" id="CCD14395.1"/>
    </source>
</evidence>
<keyword evidence="4" id="KW-0336">GPI-anchor</keyword>
<dbReference type="Pfam" id="PF13206">
    <property type="entry name" value="VSG_B"/>
    <property type="match status" value="1"/>
</dbReference>
<evidence type="ECO:0000256" key="9">
    <source>
        <dbReference type="SAM" id="MobiDB-lite"/>
    </source>
</evidence>
<feature type="region of interest" description="Disordered" evidence="9">
    <location>
        <begin position="271"/>
        <end position="316"/>
    </location>
</feature>
<feature type="region of interest" description="Disordered" evidence="9">
    <location>
        <begin position="214"/>
        <end position="235"/>
    </location>
</feature>
<feature type="compositionally biased region" description="Polar residues" evidence="9">
    <location>
        <begin position="214"/>
        <end position="223"/>
    </location>
</feature>
<evidence type="ECO:0000256" key="3">
    <source>
        <dbReference type="ARBA" id="ARBA00022475"/>
    </source>
</evidence>